<evidence type="ECO:0000256" key="1">
    <source>
        <dbReference type="SAM" id="MobiDB-lite"/>
    </source>
</evidence>
<dbReference type="EMBL" id="JACXVP010000005">
    <property type="protein sequence ID" value="KAG5605124.1"/>
    <property type="molecule type" value="Genomic_DNA"/>
</dbReference>
<feature type="compositionally biased region" description="Basic and acidic residues" evidence="1">
    <location>
        <begin position="19"/>
        <end position="28"/>
    </location>
</feature>
<protein>
    <submittedName>
        <fullName evidence="2">Uncharacterized protein</fullName>
    </submittedName>
</protein>
<feature type="region of interest" description="Disordered" evidence="1">
    <location>
        <begin position="1"/>
        <end position="28"/>
    </location>
</feature>
<keyword evidence="3" id="KW-1185">Reference proteome</keyword>
<reference evidence="2 3" key="1">
    <citation type="submission" date="2020-09" db="EMBL/GenBank/DDBJ databases">
        <title>De no assembly of potato wild relative species, Solanum commersonii.</title>
        <authorList>
            <person name="Cho K."/>
        </authorList>
    </citation>
    <scope>NUCLEOTIDE SEQUENCE [LARGE SCALE GENOMIC DNA]</scope>
    <source>
        <strain evidence="2">LZ3.2</strain>
        <tissue evidence="2">Leaf</tissue>
    </source>
</reference>
<accession>A0A9J5Z168</accession>
<dbReference type="AlphaFoldDB" id="A0A9J5Z168"/>
<organism evidence="2 3">
    <name type="scientific">Solanum commersonii</name>
    <name type="common">Commerson's wild potato</name>
    <name type="synonym">Commerson's nightshade</name>
    <dbReference type="NCBI Taxonomy" id="4109"/>
    <lineage>
        <taxon>Eukaryota</taxon>
        <taxon>Viridiplantae</taxon>
        <taxon>Streptophyta</taxon>
        <taxon>Embryophyta</taxon>
        <taxon>Tracheophyta</taxon>
        <taxon>Spermatophyta</taxon>
        <taxon>Magnoliopsida</taxon>
        <taxon>eudicotyledons</taxon>
        <taxon>Gunneridae</taxon>
        <taxon>Pentapetalae</taxon>
        <taxon>asterids</taxon>
        <taxon>lamiids</taxon>
        <taxon>Solanales</taxon>
        <taxon>Solanaceae</taxon>
        <taxon>Solanoideae</taxon>
        <taxon>Solaneae</taxon>
        <taxon>Solanum</taxon>
    </lineage>
</organism>
<evidence type="ECO:0000313" key="3">
    <source>
        <dbReference type="Proteomes" id="UP000824120"/>
    </source>
</evidence>
<dbReference type="Proteomes" id="UP000824120">
    <property type="component" value="Chromosome 5"/>
</dbReference>
<name>A0A9J5Z168_SOLCO</name>
<evidence type="ECO:0000313" key="2">
    <source>
        <dbReference type="EMBL" id="KAG5605124.1"/>
    </source>
</evidence>
<comment type="caution">
    <text evidence="2">The sequence shown here is derived from an EMBL/GenBank/DDBJ whole genome shotgun (WGS) entry which is preliminary data.</text>
</comment>
<feature type="compositionally biased region" description="Polar residues" evidence="1">
    <location>
        <begin position="1"/>
        <end position="18"/>
    </location>
</feature>
<sequence length="160" mass="18270">MGNMIGNQISKASRSYDSLQKKEENQDYKKISKEGRNRKILTHNNFAILTKSSIAFPQKKIIYLSISHLDTKGNQVIVILQKVRVIYQQLKASSKIQEQDSTTVSNPKTNAVMDIIKTTMSCYNVCIEISINEILLNDQNTSQNCMQILPKMHIDLFFKA</sequence>
<gene>
    <name evidence="2" type="ORF">H5410_026616</name>
</gene>
<proteinExistence type="predicted"/>